<sequence>MPVKYNVVERKNPNDPTAPAKFYASAKADGDVNLKSLAKEISGGSTTVSDTDVLAVLNDLIKVLNRHLSQGKIVKLGDFGNFQISISSEGAVTADKVSSSLIKSNKINFRPGADLRDMLRTVKYEKYNK</sequence>
<dbReference type="InterPro" id="IPR010992">
    <property type="entry name" value="IHF-like_DNA-bd_dom_sf"/>
</dbReference>
<proteinExistence type="predicted"/>
<keyword evidence="1 3" id="KW-0238">DNA-binding</keyword>
<dbReference type="Gene3D" id="4.10.520.10">
    <property type="entry name" value="IHF-like DNA-binding proteins"/>
    <property type="match status" value="1"/>
</dbReference>
<evidence type="ECO:0000313" key="4">
    <source>
        <dbReference type="Proteomes" id="UP000297998"/>
    </source>
</evidence>
<dbReference type="AlphaFoldDB" id="A0A4Z1BEM3"/>
<dbReference type="GO" id="GO:0003677">
    <property type="term" value="F:DNA binding"/>
    <property type="evidence" value="ECO:0007669"/>
    <property type="project" value="UniProtKB-KW"/>
</dbReference>
<dbReference type="SUPFAM" id="SSF47729">
    <property type="entry name" value="IHF-like DNA-binding proteins"/>
    <property type="match status" value="1"/>
</dbReference>
<dbReference type="OrthoDB" id="9809801at2"/>
<reference evidence="3 4" key="1">
    <citation type="submission" date="2019-03" db="EMBL/GenBank/DDBJ databases">
        <title>Empedobacter tilapiae sp. nov., isolated from an intestine of Nile tilapia Oreochromis niloticus.</title>
        <authorList>
            <person name="Kim Y.-O."/>
            <person name="Yoon J.-H."/>
        </authorList>
    </citation>
    <scope>NUCLEOTIDE SEQUENCE [LARGE SCALE GENOMIC DNA]</scope>
    <source>
        <strain evidence="3 4">MRS2</strain>
    </source>
</reference>
<feature type="domain" description="HU" evidence="2">
    <location>
        <begin position="1"/>
        <end position="126"/>
    </location>
</feature>
<dbReference type="InterPro" id="IPR041607">
    <property type="entry name" value="HU-HIG"/>
</dbReference>
<accession>A0A4Z1BEM3</accession>
<protein>
    <submittedName>
        <fullName evidence="3">DNA-binding protein</fullName>
    </submittedName>
</protein>
<evidence type="ECO:0000259" key="2">
    <source>
        <dbReference type="Pfam" id="PF18291"/>
    </source>
</evidence>
<name>A0A4Z1BEM3_9FLAO</name>
<evidence type="ECO:0000256" key="1">
    <source>
        <dbReference type="ARBA" id="ARBA00023125"/>
    </source>
</evidence>
<comment type="caution">
    <text evidence="3">The sequence shown here is derived from an EMBL/GenBank/DDBJ whole genome shotgun (WGS) entry which is preliminary data.</text>
</comment>
<gene>
    <name evidence="3" type="ORF">E4J94_08460</name>
</gene>
<organism evidence="3 4">
    <name type="scientific">Empedobacter tilapiae</name>
    <dbReference type="NCBI Taxonomy" id="2491114"/>
    <lineage>
        <taxon>Bacteria</taxon>
        <taxon>Pseudomonadati</taxon>
        <taxon>Bacteroidota</taxon>
        <taxon>Flavobacteriia</taxon>
        <taxon>Flavobacteriales</taxon>
        <taxon>Weeksellaceae</taxon>
        <taxon>Empedobacter</taxon>
    </lineage>
</organism>
<dbReference type="RefSeq" id="WP_135835384.1">
    <property type="nucleotide sequence ID" value="NZ_CAUQWU010000005.1"/>
</dbReference>
<dbReference type="Pfam" id="PF18291">
    <property type="entry name" value="HU-HIG"/>
    <property type="match status" value="1"/>
</dbReference>
<dbReference type="EMBL" id="SRPE01000005">
    <property type="protein sequence ID" value="TGN27234.1"/>
    <property type="molecule type" value="Genomic_DNA"/>
</dbReference>
<keyword evidence="4" id="KW-1185">Reference proteome</keyword>
<dbReference type="NCBIfam" id="TIGR01201">
    <property type="entry name" value="HU_rel"/>
    <property type="match status" value="1"/>
</dbReference>
<evidence type="ECO:0000313" key="3">
    <source>
        <dbReference type="EMBL" id="TGN27234.1"/>
    </source>
</evidence>
<dbReference type="Proteomes" id="UP000297998">
    <property type="component" value="Unassembled WGS sequence"/>
</dbReference>
<dbReference type="InterPro" id="IPR005902">
    <property type="entry name" value="HU_DNA-bd_put"/>
</dbReference>